<protein>
    <recommendedName>
        <fullName evidence="2">DNA polymerase III subunit chi</fullName>
    </recommendedName>
</protein>
<reference evidence="1" key="1">
    <citation type="submission" date="2018-05" db="EMBL/GenBank/DDBJ databases">
        <authorList>
            <person name="Lanie J.A."/>
            <person name="Ng W.-L."/>
            <person name="Kazmierczak K.M."/>
            <person name="Andrzejewski T.M."/>
            <person name="Davidsen T.M."/>
            <person name="Wayne K.J."/>
            <person name="Tettelin H."/>
            <person name="Glass J.I."/>
            <person name="Rusch D."/>
            <person name="Podicherti R."/>
            <person name="Tsui H.-C.T."/>
            <person name="Winkler M.E."/>
        </authorList>
    </citation>
    <scope>NUCLEOTIDE SEQUENCE</scope>
</reference>
<dbReference type="PANTHER" id="PTHR38767:SF1">
    <property type="entry name" value="DNA POLYMERASE III SUBUNIT CHI"/>
    <property type="match status" value="1"/>
</dbReference>
<gene>
    <name evidence="1" type="ORF">METZ01_LOCUS33288</name>
</gene>
<dbReference type="SUPFAM" id="SSF102400">
    <property type="entry name" value="DNA polymerase III chi subunit"/>
    <property type="match status" value="1"/>
</dbReference>
<dbReference type="Gene3D" id="3.40.50.10110">
    <property type="entry name" value="DNA polymerase III subunit chi"/>
    <property type="match status" value="1"/>
</dbReference>
<sequence>MSKVDFYILKSSGNSYRNRFACRLTEKAFRLNYSILIKTPNQKVSNEIDTLLWTFRHESFLPHEIVDDNTSKTESPITVSHSKKNPIAADLLINLSEAMPKEHKKFSRIAEIVISDDEAIKKSRQRYIEYRETGHTIKHHKI</sequence>
<organism evidence="1">
    <name type="scientific">marine metagenome</name>
    <dbReference type="NCBI Taxonomy" id="408172"/>
    <lineage>
        <taxon>unclassified sequences</taxon>
        <taxon>metagenomes</taxon>
        <taxon>ecological metagenomes</taxon>
    </lineage>
</organism>
<evidence type="ECO:0008006" key="2">
    <source>
        <dbReference type="Google" id="ProtNLM"/>
    </source>
</evidence>
<dbReference type="InterPro" id="IPR007459">
    <property type="entry name" value="DNA_pol3_chi"/>
</dbReference>
<dbReference type="PANTHER" id="PTHR38767">
    <property type="entry name" value="DNA POLYMERASE III SUBUNIT CHI"/>
    <property type="match status" value="1"/>
</dbReference>
<dbReference type="GO" id="GO:0006260">
    <property type="term" value="P:DNA replication"/>
    <property type="evidence" value="ECO:0007669"/>
    <property type="project" value="InterPro"/>
</dbReference>
<dbReference type="Pfam" id="PF04364">
    <property type="entry name" value="DNA_pol3_chi"/>
    <property type="match status" value="1"/>
</dbReference>
<accession>A0A381QNC5</accession>
<dbReference type="GO" id="GO:0032298">
    <property type="term" value="P:positive regulation of DNA-templated DNA replication initiation"/>
    <property type="evidence" value="ECO:0007669"/>
    <property type="project" value="TreeGrafter"/>
</dbReference>
<dbReference type="GO" id="GO:0003677">
    <property type="term" value="F:DNA binding"/>
    <property type="evidence" value="ECO:0007669"/>
    <property type="project" value="InterPro"/>
</dbReference>
<proteinExistence type="predicted"/>
<dbReference type="InterPro" id="IPR036768">
    <property type="entry name" value="PolIII_chi_sf"/>
</dbReference>
<dbReference type="AlphaFoldDB" id="A0A381QNC5"/>
<dbReference type="EMBL" id="UINC01001427">
    <property type="protein sequence ID" value="SUZ80434.1"/>
    <property type="molecule type" value="Genomic_DNA"/>
</dbReference>
<evidence type="ECO:0000313" key="1">
    <source>
        <dbReference type="EMBL" id="SUZ80434.1"/>
    </source>
</evidence>
<dbReference type="GO" id="GO:0003887">
    <property type="term" value="F:DNA-directed DNA polymerase activity"/>
    <property type="evidence" value="ECO:0007669"/>
    <property type="project" value="InterPro"/>
</dbReference>
<name>A0A381QNC5_9ZZZZ</name>